<name>A0ABZ2LVJ0_9BACT</name>
<keyword evidence="2" id="KW-1185">Reference proteome</keyword>
<accession>A0ABZ2LVJ0</accession>
<proteinExistence type="predicted"/>
<dbReference type="Proteomes" id="UP001370348">
    <property type="component" value="Chromosome"/>
</dbReference>
<protein>
    <submittedName>
        <fullName evidence="1">Uncharacterized protein</fullName>
    </submittedName>
</protein>
<dbReference type="EMBL" id="CP089984">
    <property type="protein sequence ID" value="WXB14944.1"/>
    <property type="molecule type" value="Genomic_DNA"/>
</dbReference>
<evidence type="ECO:0000313" key="1">
    <source>
        <dbReference type="EMBL" id="WXB14944.1"/>
    </source>
</evidence>
<dbReference type="RefSeq" id="WP_394824568.1">
    <property type="nucleotide sequence ID" value="NZ_CP089984.1"/>
</dbReference>
<gene>
    <name evidence="1" type="ORF">LZC94_44880</name>
</gene>
<evidence type="ECO:0000313" key="2">
    <source>
        <dbReference type="Proteomes" id="UP001370348"/>
    </source>
</evidence>
<sequence length="683" mass="74736">MMAVDSVFTVTPELMQRDYGIEGDGKSNDFPRLKQLFDALNRGTYKGAPLDGKRVVVDFGSSRTYCALYDPDTFEGSITSDRCAYRGRTSAGAALDAPSVPEAVLALNRGGVQLTVGSDTILDASISIAGALTGKYLGTYTPPESESLWQDAGETFAFLSGERYITPGQGVLGEEVAGKVVAVQLARPSEGNAAINQSGIHLSEVSSYRFDGDRIYLTLAEGLRFPTPRPKFSRVDATKIKRSGFAVSTDRKQLALALPAARTPEHLEHIKPKTIVRFENLTGRDSVFSNSAYFEYNRVTKVARNGDQLILGLESPLAYEYGDMWLMQPPFLDGIRIVGGSVDSSVITRLRVSYAQNVEVTNLHVRQMGLSAVYDLTLDRLTGRIPASFGSRDADTVFGFSHCRKGQISNLDASGARSVHDNANVKLMSPLDISLRAVTSYESATLGDEGTYAFFTDFYYTPYNGWAQNLNIDGIVAERPSNHSRAVWLTGVRGSAIRAVKTDGLLYVSKSGGPGPRERNTWNDLVATQGIHVEESVGQSFQDFTASHLRVTKSQSIVLRGGFLDDSRYNYDRCLWIHASKDVQVNGLLFYNGGKFCDGRSVFLQGSSDITLSRVSDLERYRKAPNGTDPNGTPPRGPFASIYFHKYPKEANCDELYAAHRIHVAESSLNFARCPQAPDPSVP</sequence>
<organism evidence="1 2">
    <name type="scientific">Pendulispora albinea</name>
    <dbReference type="NCBI Taxonomy" id="2741071"/>
    <lineage>
        <taxon>Bacteria</taxon>
        <taxon>Pseudomonadati</taxon>
        <taxon>Myxococcota</taxon>
        <taxon>Myxococcia</taxon>
        <taxon>Myxococcales</taxon>
        <taxon>Sorangiineae</taxon>
        <taxon>Pendulisporaceae</taxon>
        <taxon>Pendulispora</taxon>
    </lineage>
</organism>
<reference evidence="1 2" key="1">
    <citation type="submission" date="2021-12" db="EMBL/GenBank/DDBJ databases">
        <title>Discovery of the Pendulisporaceae a myxobacterial family with distinct sporulation behavior and unique specialized metabolism.</title>
        <authorList>
            <person name="Garcia R."/>
            <person name="Popoff A."/>
            <person name="Bader C.D."/>
            <person name="Loehr J."/>
            <person name="Walesch S."/>
            <person name="Walt C."/>
            <person name="Boldt J."/>
            <person name="Bunk B."/>
            <person name="Haeckl F.J.F.P.J."/>
            <person name="Gunesch A.P."/>
            <person name="Birkelbach J."/>
            <person name="Nuebel U."/>
            <person name="Pietschmann T."/>
            <person name="Bach T."/>
            <person name="Mueller R."/>
        </authorList>
    </citation>
    <scope>NUCLEOTIDE SEQUENCE [LARGE SCALE GENOMIC DNA]</scope>
    <source>
        <strain evidence="1 2">MSr11954</strain>
    </source>
</reference>